<dbReference type="EMBL" id="LNOI01000001">
    <property type="protein sequence ID" value="KUY20811.1"/>
    <property type="molecule type" value="Genomic_DNA"/>
</dbReference>
<dbReference type="AlphaFoldDB" id="A0AAQ1PMJ9"/>
<proteinExistence type="predicted"/>
<evidence type="ECO:0000313" key="2">
    <source>
        <dbReference type="Proteomes" id="UP000064412"/>
    </source>
</evidence>
<protein>
    <recommendedName>
        <fullName evidence="3">Lipoprotein</fullName>
    </recommendedName>
</protein>
<dbReference type="PROSITE" id="PS51257">
    <property type="entry name" value="PROKAR_LIPOPROTEIN"/>
    <property type="match status" value="1"/>
</dbReference>
<evidence type="ECO:0000313" key="1">
    <source>
        <dbReference type="EMBL" id="KUY20811.1"/>
    </source>
</evidence>
<dbReference type="GeneID" id="66583392"/>
<reference evidence="1 2" key="1">
    <citation type="submission" date="2015-11" db="EMBL/GenBank/DDBJ databases">
        <authorList>
            <person name="Nicholson A.C."/>
            <person name="Humrighouse B.W."/>
            <person name="Graziano J."/>
            <person name="Lasker B."/>
            <person name="Whitney A.M."/>
            <person name="Mcquiston J.R."/>
        </authorList>
    </citation>
    <scope>NUCLEOTIDE SEQUENCE [LARGE SCALE GENOMIC DNA]</scope>
    <source>
        <strain evidence="1 2">G4071</strain>
    </source>
</reference>
<gene>
    <name evidence="1" type="ORF">ATB95_07895</name>
</gene>
<organism evidence="1 2">
    <name type="scientific">Elizabethkingia miricola</name>
    <name type="common">Chryseobacterium miricola</name>
    <dbReference type="NCBI Taxonomy" id="172045"/>
    <lineage>
        <taxon>Bacteria</taxon>
        <taxon>Pseudomonadati</taxon>
        <taxon>Bacteroidota</taxon>
        <taxon>Flavobacteriia</taxon>
        <taxon>Flavobacteriales</taxon>
        <taxon>Weeksellaceae</taxon>
        <taxon>Elizabethkingia</taxon>
    </lineage>
</organism>
<accession>A0AAQ1PMJ9</accession>
<comment type="caution">
    <text evidence="1">The sequence shown here is derived from an EMBL/GenBank/DDBJ whole genome shotgun (WGS) entry which is preliminary data.</text>
</comment>
<evidence type="ECO:0008006" key="3">
    <source>
        <dbReference type="Google" id="ProtNLM"/>
    </source>
</evidence>
<sequence>MRLILLIISLLFFYSCKEESTPNGFYKIQYESNIKENIVYKTLNDSLEHNFRYSEIDNPNKNSRSTNVKIEINNQDTISVLTKLKANSFFSNEYYFDNKGKFQNRNTDTLLFLIDNFDGYSAKGLRIQKIKDFYKIEYKVSSDLQLPGEIKQTTYYNRSELKLDKRKYKINDSVYGYINVDLIHKDNLGNHLKIKSKGYFRSKIKKSIE</sequence>
<dbReference type="RefSeq" id="WP_059155772.1">
    <property type="nucleotide sequence ID" value="NZ_FTQX01000009.1"/>
</dbReference>
<name>A0AAQ1PMJ9_ELIMR</name>
<dbReference type="Proteomes" id="UP000064412">
    <property type="component" value="Unassembled WGS sequence"/>
</dbReference>